<dbReference type="Pfam" id="PF04560">
    <property type="entry name" value="RNA_pol_Rpb2_7"/>
    <property type="match status" value="1"/>
</dbReference>
<dbReference type="InterPro" id="IPR007641">
    <property type="entry name" value="RNA_pol_Rpb2_7"/>
</dbReference>
<evidence type="ECO:0000259" key="16">
    <source>
        <dbReference type="Pfam" id="PF00562"/>
    </source>
</evidence>
<organism evidence="19">
    <name type="scientific">Leucocytozoon caulleryi</name>
    <dbReference type="NCBI Taxonomy" id="211597"/>
    <lineage>
        <taxon>Eukaryota</taxon>
        <taxon>Sar</taxon>
        <taxon>Alveolata</taxon>
        <taxon>Apicomplexa</taxon>
        <taxon>Aconoidasida</taxon>
        <taxon>Haemosporida</taxon>
        <taxon>Leucocytozoidae</taxon>
        <taxon>Leucocytozoon</taxon>
    </lineage>
</organism>
<evidence type="ECO:0000256" key="8">
    <source>
        <dbReference type="ARBA" id="ARBA00022679"/>
    </source>
</evidence>
<dbReference type="GO" id="GO:0003899">
    <property type="term" value="F:DNA-directed RNA polymerase activity"/>
    <property type="evidence" value="ECO:0007669"/>
    <property type="project" value="UniProtKB-EC"/>
</dbReference>
<dbReference type="GO" id="GO:0000428">
    <property type="term" value="C:DNA-directed RNA polymerase complex"/>
    <property type="evidence" value="ECO:0007669"/>
    <property type="project" value="UniProtKB-KW"/>
</dbReference>
<sequence length="1038" mass="124631">MIYLIYPVINKQNYIISNLYLLLIIEIVYYLKYYILLLNNYSTLLFDINYYFKILVLLTNININSINNNIYNINNLLKIILNIKIKFKNLNKQIYVNILILLLPIIFENNIILNGLCKTCIQLFKKNNKIFIVKYQKNNKTIFYIYLYINLHIKIIFEYTNTNEINCYFNNIKFNFLIFLYYIYNNLYINKKIFKFMQYYYLYKKIIIYNYIHLINNKFIYNKNIIYNLSIFKIFIIKNIINNSLNYNFINKLFNNIFYILFSIKINFNYYNNYYLDNLYNKKYYSIIDSLTIYCKKYIKILQTKLVNYTQNIYNNINLFINNKKYINILLENININPLIQYTDQTNNLSELNQKFKINMITTGLNSKFILNNNIRELPRNILGYISLINTNEGLTCGLINYLIVNVFLNCNYKLNIFYKYLFYYKYNYKLSLDIFNKNFYNIHFNYISLKKNQNFNKTNILSIQKNIFKINNFISKYSIYIPFNHLLSFIENLIPFVHYNDATRNLMSIKMHTQVVPIIYPTLSNIITDYNLIINKYLNYLIISYQEGIVIYVSYIKIIVRDIFNRQIIYYLNNYKKLNQDIILLYKPIVWVGEKVNIGQILAVNSNLLYSEYSLGNNLIVGYGSYFGYEYEDAIIINKKLLYNNLYTSLHFNIYDILLNYRNNIPELCSINLSKIYHYNKKNLDKYGIIKEGTYLLPNNLLVSKLILTPFIFNNKNLINIINFLFGNKLRIIKNLPIISTYYDIGRIIKIEIIPIYLYNKLKSNSYLKIRIYVGIQKYLQIGDKICNRHGHKGVISYINEITDMPFSNKIIQPDLFISAISIPSRINIGQIFEGIFGLVSIYSNYRYIISNNLNKNYYNNYINIYNYYKYNFNNYFDITKVSYTYNKFYLKNPYTGSILNNSICLNNIYYYKLIHMVKDKFRYRFIGLYSELTQQPIKGNTKLGGQRFGEMEVWALEAFGASFLFKEFFTYKSDDIKSRNLLKNYLFNNYKIQTTFISETFKLIIKELQSLAINIEAFCTLYDNNNLLNIPINIIY</sequence>
<feature type="transmembrane region" description="Helical" evidence="15">
    <location>
        <begin position="12"/>
        <end position="31"/>
    </location>
</feature>
<evidence type="ECO:0000256" key="3">
    <source>
        <dbReference type="ARBA" id="ARBA00006835"/>
    </source>
</evidence>
<evidence type="ECO:0000256" key="10">
    <source>
        <dbReference type="ARBA" id="ARBA00022887"/>
    </source>
</evidence>
<comment type="subunit">
    <text evidence="12 14">In plastids the minimal PEP RNA polymerase catalytic core is composed of four subunits: alpha, beta, beta', and beta''. When a (nuclear-encoded) sigma factor is associated with the core the holoenzyme is formed, which can initiate transcription.</text>
</comment>
<keyword evidence="6 14" id="KW-0240">DNA-directed RNA polymerase</keyword>
<dbReference type="GO" id="GO:0006351">
    <property type="term" value="P:DNA-templated transcription"/>
    <property type="evidence" value="ECO:0007669"/>
    <property type="project" value="InterPro"/>
</dbReference>
<feature type="domain" description="RNA polymerase Rpb2" evidence="18">
    <location>
        <begin position="341"/>
        <end position="403"/>
    </location>
</feature>
<comment type="similarity">
    <text evidence="3 13">Belongs to the RNA polymerase beta chain family.</text>
</comment>
<evidence type="ECO:0000259" key="17">
    <source>
        <dbReference type="Pfam" id="PF04560"/>
    </source>
</evidence>
<comment type="subcellular location">
    <subcellularLocation>
        <location evidence="2">Plastid</location>
        <location evidence="2">Apicoplast</location>
    </subcellularLocation>
</comment>
<keyword evidence="9 14" id="KW-0548">Nucleotidyltransferase</keyword>
<dbReference type="Pfam" id="PF04565">
    <property type="entry name" value="RNA_pol_Rpb2_3"/>
    <property type="match status" value="1"/>
</dbReference>
<gene>
    <name evidence="19" type="primary">rpoB</name>
</gene>
<evidence type="ECO:0000313" key="19">
    <source>
        <dbReference type="EMBL" id="BAN94692.1"/>
    </source>
</evidence>
<dbReference type="InterPro" id="IPR007120">
    <property type="entry name" value="DNA-dir_RNAP_su2_dom"/>
</dbReference>
<keyword evidence="7 19" id="KW-0934">Plastid</keyword>
<comment type="function">
    <text evidence="1 14">DNA-dependent RNA polymerase catalyzes the transcription of DNA into RNA using the four ribonucleoside triphosphates as substrates.</text>
</comment>
<dbReference type="InterPro" id="IPR037033">
    <property type="entry name" value="DNA-dir_RNAP_su2_hyb_sf"/>
</dbReference>
<evidence type="ECO:0000256" key="1">
    <source>
        <dbReference type="ARBA" id="ARBA00004026"/>
    </source>
</evidence>
<evidence type="ECO:0000256" key="12">
    <source>
        <dbReference type="ARBA" id="ARBA00026088"/>
    </source>
</evidence>
<dbReference type="AlphaFoldDB" id="U3TU16"/>
<evidence type="ECO:0000256" key="15">
    <source>
        <dbReference type="SAM" id="Phobius"/>
    </source>
</evidence>
<dbReference type="RefSeq" id="YP_008757412.1">
    <property type="nucleotide sequence ID" value="NC_022667.1"/>
</dbReference>
<feature type="transmembrane region" description="Helical" evidence="15">
    <location>
        <begin position="51"/>
        <end position="73"/>
    </location>
</feature>
<feature type="domain" description="DNA-directed RNA polymerase subunit 2 hybrid-binding" evidence="16">
    <location>
        <begin position="545"/>
        <end position="943"/>
    </location>
</feature>
<dbReference type="Gene3D" id="3.90.1800.10">
    <property type="entry name" value="RNA polymerase alpha subunit dimerisation domain"/>
    <property type="match status" value="1"/>
</dbReference>
<reference evidence="19" key="1">
    <citation type="submission" date="2013-06" db="EMBL/GenBank/DDBJ databases">
        <title>The apicoplast genome of highly pathogenic bird apicomplex protozoa, Leucocytozoon caulleryi.</title>
        <authorList>
            <person name="Imura T."/>
            <person name="Sato S."/>
            <person name="Sato Y."/>
            <person name="Sakamoto D."/>
            <person name="Isobe T."/>
            <person name="Sasaki K."/>
            <person name="Murata K."/>
            <person name="Holder T."/>
            <person name="Yukawa M."/>
        </authorList>
    </citation>
    <scope>NUCLEOTIDE SEQUENCE</scope>
    <source>
        <strain evidence="19">Niigata</strain>
    </source>
</reference>
<accession>U3TU16</accession>
<dbReference type="SUPFAM" id="SSF64484">
    <property type="entry name" value="beta and beta-prime subunits of DNA dependent RNA-polymerase"/>
    <property type="match status" value="1"/>
</dbReference>
<dbReference type="GO" id="GO:0032549">
    <property type="term" value="F:ribonucleoside binding"/>
    <property type="evidence" value="ECO:0007669"/>
    <property type="project" value="InterPro"/>
</dbReference>
<keyword evidence="15" id="KW-0812">Transmembrane</keyword>
<evidence type="ECO:0000256" key="2">
    <source>
        <dbReference type="ARBA" id="ARBA00004467"/>
    </source>
</evidence>
<protein>
    <recommendedName>
        <fullName evidence="5 14">DNA-directed RNA polymerase subunit beta</fullName>
        <ecNumber evidence="4 14">2.7.7.6</ecNumber>
    </recommendedName>
</protein>
<geneLocation type="apicoplast" evidence="19"/>
<dbReference type="InterPro" id="IPR007645">
    <property type="entry name" value="RNA_pol_Rpb2_3"/>
</dbReference>
<keyword evidence="11 14" id="KW-0804">Transcription</keyword>
<dbReference type="GO" id="GO:0020011">
    <property type="term" value="C:apicoplast"/>
    <property type="evidence" value="ECO:0007669"/>
    <property type="project" value="UniProtKB-SubCell"/>
</dbReference>
<dbReference type="Pfam" id="PF00562">
    <property type="entry name" value="RNA_pol_Rpb2_6"/>
    <property type="match status" value="1"/>
</dbReference>
<keyword evidence="8 14" id="KW-0808">Transferase</keyword>
<dbReference type="PROSITE" id="PS01166">
    <property type="entry name" value="RNA_POL_BETA"/>
    <property type="match status" value="1"/>
</dbReference>
<dbReference type="EMBL" id="AP013071">
    <property type="protein sequence ID" value="BAN94692.1"/>
    <property type="molecule type" value="Genomic_DNA"/>
</dbReference>
<keyword evidence="10 19" id="KW-0933">Apicoplast</keyword>
<evidence type="ECO:0000256" key="11">
    <source>
        <dbReference type="ARBA" id="ARBA00023163"/>
    </source>
</evidence>
<dbReference type="PANTHER" id="PTHR20856">
    <property type="entry name" value="DNA-DIRECTED RNA POLYMERASE I SUBUNIT 2"/>
    <property type="match status" value="1"/>
</dbReference>
<name>U3TU16_LEUCU</name>
<dbReference type="Gene3D" id="2.40.270.10">
    <property type="entry name" value="DNA-directed RNA polymerase, subunit 2, domain 6"/>
    <property type="match status" value="1"/>
</dbReference>
<dbReference type="Gene3D" id="2.40.50.100">
    <property type="match status" value="1"/>
</dbReference>
<feature type="domain" description="RNA polymerase Rpb2" evidence="17">
    <location>
        <begin position="946"/>
        <end position="1020"/>
    </location>
</feature>
<evidence type="ECO:0000256" key="7">
    <source>
        <dbReference type="ARBA" id="ARBA00022640"/>
    </source>
</evidence>
<evidence type="ECO:0000256" key="5">
    <source>
        <dbReference type="ARBA" id="ARBA00021955"/>
    </source>
</evidence>
<evidence type="ECO:0000256" key="9">
    <source>
        <dbReference type="ARBA" id="ARBA00022695"/>
    </source>
</evidence>
<evidence type="ECO:0000259" key="18">
    <source>
        <dbReference type="Pfam" id="PF04565"/>
    </source>
</evidence>
<dbReference type="GeneID" id="17427158"/>
<dbReference type="EC" id="2.7.7.6" evidence="4 14"/>
<feature type="transmembrane region" description="Helical" evidence="15">
    <location>
        <begin position="94"/>
        <end position="113"/>
    </location>
</feature>
<keyword evidence="15" id="KW-1133">Transmembrane helix</keyword>
<dbReference type="InterPro" id="IPR015712">
    <property type="entry name" value="DNA-dir_RNA_pol_su2"/>
</dbReference>
<evidence type="ECO:0000256" key="4">
    <source>
        <dbReference type="ARBA" id="ARBA00012418"/>
    </source>
</evidence>
<evidence type="ECO:0000256" key="13">
    <source>
        <dbReference type="RuleBase" id="RU000434"/>
    </source>
</evidence>
<dbReference type="InterPro" id="IPR014724">
    <property type="entry name" value="RNA_pol_RPB2_OB-fold"/>
</dbReference>
<comment type="catalytic activity">
    <reaction evidence="14">
        <text>RNA(n) + a ribonucleoside 5'-triphosphate = RNA(n+1) + diphosphate</text>
        <dbReference type="Rhea" id="RHEA:21248"/>
        <dbReference type="Rhea" id="RHEA-COMP:14527"/>
        <dbReference type="Rhea" id="RHEA-COMP:17342"/>
        <dbReference type="ChEBI" id="CHEBI:33019"/>
        <dbReference type="ChEBI" id="CHEBI:61557"/>
        <dbReference type="ChEBI" id="CHEBI:140395"/>
        <dbReference type="EC" id="2.7.7.6"/>
    </reaction>
</comment>
<dbReference type="Gene3D" id="3.90.1100.10">
    <property type="match status" value="1"/>
</dbReference>
<dbReference type="GO" id="GO:0003677">
    <property type="term" value="F:DNA binding"/>
    <property type="evidence" value="ECO:0007669"/>
    <property type="project" value="InterPro"/>
</dbReference>
<keyword evidence="15" id="KW-0472">Membrane</keyword>
<evidence type="ECO:0000256" key="6">
    <source>
        <dbReference type="ARBA" id="ARBA00022478"/>
    </source>
</evidence>
<evidence type="ECO:0000256" key="14">
    <source>
        <dbReference type="RuleBase" id="RU363031"/>
    </source>
</evidence>
<dbReference type="Gene3D" id="2.40.50.150">
    <property type="match status" value="1"/>
</dbReference>
<proteinExistence type="inferred from homology"/>
<dbReference type="InterPro" id="IPR007121">
    <property type="entry name" value="RNA_pol_bsu_CS"/>
</dbReference>